<dbReference type="PANTHER" id="PTHR45228:SF1">
    <property type="entry name" value="CYCLIC DI-GMP PHOSPHODIESTERASE TM_0186"/>
    <property type="match status" value="1"/>
</dbReference>
<dbReference type="InterPro" id="IPR003607">
    <property type="entry name" value="HD/PDEase_dom"/>
</dbReference>
<evidence type="ECO:0000259" key="4">
    <source>
        <dbReference type="PROSITE" id="PS51832"/>
    </source>
</evidence>
<evidence type="ECO:0000313" key="5">
    <source>
        <dbReference type="EMBL" id="TWT37388.1"/>
    </source>
</evidence>
<evidence type="ECO:0000313" key="6">
    <source>
        <dbReference type="Proteomes" id="UP000316714"/>
    </source>
</evidence>
<proteinExistence type="predicted"/>
<dbReference type="EC" id="3.1.4.52" evidence="5"/>
<dbReference type="PROSITE" id="PS51832">
    <property type="entry name" value="HD_GYP"/>
    <property type="match status" value="1"/>
</dbReference>
<name>A0A5C5VFE2_9BACT</name>
<dbReference type="SMART" id="SM00471">
    <property type="entry name" value="HDc"/>
    <property type="match status" value="1"/>
</dbReference>
<dbReference type="SUPFAM" id="SSF109604">
    <property type="entry name" value="HD-domain/PDEase-like"/>
    <property type="match status" value="1"/>
</dbReference>
<reference evidence="5 6" key="1">
    <citation type="submission" date="2019-02" db="EMBL/GenBank/DDBJ databases">
        <title>Deep-cultivation of Planctomycetes and their phenomic and genomic characterization uncovers novel biology.</title>
        <authorList>
            <person name="Wiegand S."/>
            <person name="Jogler M."/>
            <person name="Boedeker C."/>
            <person name="Pinto D."/>
            <person name="Vollmers J."/>
            <person name="Rivas-Marin E."/>
            <person name="Kohn T."/>
            <person name="Peeters S.H."/>
            <person name="Heuer A."/>
            <person name="Rast P."/>
            <person name="Oberbeckmann S."/>
            <person name="Bunk B."/>
            <person name="Jeske O."/>
            <person name="Meyerdierks A."/>
            <person name="Storesund J.E."/>
            <person name="Kallscheuer N."/>
            <person name="Luecker S."/>
            <person name="Lage O.M."/>
            <person name="Pohl T."/>
            <person name="Merkel B.J."/>
            <person name="Hornburger P."/>
            <person name="Mueller R.-W."/>
            <person name="Bruemmer F."/>
            <person name="Labrenz M."/>
            <person name="Spormann A.M."/>
            <person name="Op Den Camp H."/>
            <person name="Overmann J."/>
            <person name="Amann R."/>
            <person name="Jetten M.S.M."/>
            <person name="Mascher T."/>
            <person name="Medema M.H."/>
            <person name="Devos D.P."/>
            <person name="Kaster A.-K."/>
            <person name="Ovreas L."/>
            <person name="Rohde M."/>
            <person name="Galperin M.Y."/>
            <person name="Jogler C."/>
        </authorList>
    </citation>
    <scope>NUCLEOTIDE SEQUENCE [LARGE SCALE GENOMIC DNA]</scope>
    <source>
        <strain evidence="5 6">KOR34</strain>
    </source>
</reference>
<dbReference type="OrthoDB" id="9759601at2"/>
<feature type="domain" description="Response regulatory" evidence="3">
    <location>
        <begin position="35"/>
        <end position="152"/>
    </location>
</feature>
<evidence type="ECO:0000256" key="1">
    <source>
        <dbReference type="PROSITE-ProRule" id="PRU00169"/>
    </source>
</evidence>
<keyword evidence="6" id="KW-1185">Reference proteome</keyword>
<dbReference type="SUPFAM" id="SSF52172">
    <property type="entry name" value="CheY-like"/>
    <property type="match status" value="1"/>
</dbReference>
<feature type="modified residue" description="4-aspartylphosphate" evidence="1">
    <location>
        <position position="85"/>
    </location>
</feature>
<dbReference type="CDD" id="cd00077">
    <property type="entry name" value="HDc"/>
    <property type="match status" value="1"/>
</dbReference>
<keyword evidence="5" id="KW-0378">Hydrolase</keyword>
<dbReference type="GO" id="GO:0071111">
    <property type="term" value="F:cyclic-guanylate-specific phosphodiesterase activity"/>
    <property type="evidence" value="ECO:0007669"/>
    <property type="project" value="UniProtKB-EC"/>
</dbReference>
<organism evidence="5 6">
    <name type="scientific">Posidoniimonas corsicana</name>
    <dbReference type="NCBI Taxonomy" id="1938618"/>
    <lineage>
        <taxon>Bacteria</taxon>
        <taxon>Pseudomonadati</taxon>
        <taxon>Planctomycetota</taxon>
        <taxon>Planctomycetia</taxon>
        <taxon>Pirellulales</taxon>
        <taxon>Lacipirellulaceae</taxon>
        <taxon>Posidoniimonas</taxon>
    </lineage>
</organism>
<dbReference type="InterPro" id="IPR001789">
    <property type="entry name" value="Sig_transdc_resp-reg_receiver"/>
</dbReference>
<sequence>MNDSPAIPHHQTAFAAAPAPADAHAASNGPACDGKIVVVDDEPVNVKVVSRLLRIEGYTQFSSTSDARDALRLIHDESPDVVLLDLMMPHVSGLEILAALRQDEQTRHTPVVILTASTDRETRIEALRGGANDFLNKPIDPSELAPRVGNLLTLKRHQDRLRDYSRDLEAAVRQRTAELEASRRDILHCLARAAEFRDDDTGHHILRVGRYARLIAEGLGKDAEYLDRVEQAAQLHDVGKIGVADAILKKPGQLSEQEFELMQKHSALGKRVLQRMSPQDELTLRRHADIGSKVLSVGSSPVLEMATRIALTHHERWDGSGYPLGLQGEDIPLEGRITAVADVFDALSTRRCYKDAIPTSTCFDMMSKERGTHFDPTVLDAFFAKRSEVIDVQMQYADDT</sequence>
<dbReference type="Gene3D" id="3.40.50.2300">
    <property type="match status" value="1"/>
</dbReference>
<dbReference type="AlphaFoldDB" id="A0A5C5VFE2"/>
<dbReference type="InterPro" id="IPR052020">
    <property type="entry name" value="Cyclic_di-GMP/3'3'-cGAMP_PDE"/>
</dbReference>
<dbReference type="EMBL" id="SIHJ01000001">
    <property type="protein sequence ID" value="TWT37388.1"/>
    <property type="molecule type" value="Genomic_DNA"/>
</dbReference>
<dbReference type="SMART" id="SM00448">
    <property type="entry name" value="REC"/>
    <property type="match status" value="1"/>
</dbReference>
<dbReference type="Pfam" id="PF00072">
    <property type="entry name" value="Response_reg"/>
    <property type="match status" value="1"/>
</dbReference>
<keyword evidence="1" id="KW-0597">Phosphoprotein</keyword>
<dbReference type="CDD" id="cd17551">
    <property type="entry name" value="REC_RpfG-like"/>
    <property type="match status" value="1"/>
</dbReference>
<dbReference type="RefSeq" id="WP_146564729.1">
    <property type="nucleotide sequence ID" value="NZ_SIHJ01000001.1"/>
</dbReference>
<dbReference type="InterPro" id="IPR011006">
    <property type="entry name" value="CheY-like_superfamily"/>
</dbReference>
<accession>A0A5C5VFE2</accession>
<dbReference type="Pfam" id="PF13487">
    <property type="entry name" value="HD_5"/>
    <property type="match status" value="1"/>
</dbReference>
<feature type="compositionally biased region" description="Low complexity" evidence="2">
    <location>
        <begin position="13"/>
        <end position="27"/>
    </location>
</feature>
<feature type="domain" description="HD-GYP" evidence="4">
    <location>
        <begin position="179"/>
        <end position="398"/>
    </location>
</feature>
<comment type="caution">
    <text evidence="5">The sequence shown here is derived from an EMBL/GenBank/DDBJ whole genome shotgun (WGS) entry which is preliminary data.</text>
</comment>
<dbReference type="GO" id="GO:0000160">
    <property type="term" value="P:phosphorelay signal transduction system"/>
    <property type="evidence" value="ECO:0007669"/>
    <property type="project" value="InterPro"/>
</dbReference>
<dbReference type="InterPro" id="IPR037522">
    <property type="entry name" value="HD_GYP_dom"/>
</dbReference>
<protein>
    <submittedName>
        <fullName evidence="5">Cyclic di-GMP phosphodiesterase response regulator RpfG</fullName>
        <ecNumber evidence="5">3.1.4.52</ecNumber>
    </submittedName>
</protein>
<dbReference type="Proteomes" id="UP000316714">
    <property type="component" value="Unassembled WGS sequence"/>
</dbReference>
<dbReference type="PANTHER" id="PTHR45228">
    <property type="entry name" value="CYCLIC DI-GMP PHOSPHODIESTERASE TM_0186-RELATED"/>
    <property type="match status" value="1"/>
</dbReference>
<evidence type="ECO:0000256" key="2">
    <source>
        <dbReference type="SAM" id="MobiDB-lite"/>
    </source>
</evidence>
<feature type="region of interest" description="Disordered" evidence="2">
    <location>
        <begin position="1"/>
        <end position="27"/>
    </location>
</feature>
<dbReference type="Gene3D" id="1.10.3210.10">
    <property type="entry name" value="Hypothetical protein af1432"/>
    <property type="match status" value="1"/>
</dbReference>
<evidence type="ECO:0000259" key="3">
    <source>
        <dbReference type="PROSITE" id="PS50110"/>
    </source>
</evidence>
<gene>
    <name evidence="5" type="primary">rpfG_2</name>
    <name evidence="5" type="ORF">KOR34_23380</name>
</gene>
<dbReference type="PROSITE" id="PS50110">
    <property type="entry name" value="RESPONSE_REGULATORY"/>
    <property type="match status" value="1"/>
</dbReference>